<gene>
    <name evidence="1" type="ORF">EV192_104579</name>
</gene>
<dbReference type="AlphaFoldDB" id="A0A4R2JR92"/>
<evidence type="ECO:0000313" key="1">
    <source>
        <dbReference type="EMBL" id="TCO59736.1"/>
    </source>
</evidence>
<dbReference type="InterPro" id="IPR046036">
    <property type="entry name" value="DUF5994"/>
</dbReference>
<reference evidence="1 2" key="1">
    <citation type="submission" date="2019-03" db="EMBL/GenBank/DDBJ databases">
        <title>Genomic Encyclopedia of Type Strains, Phase IV (KMG-IV): sequencing the most valuable type-strain genomes for metagenomic binning, comparative biology and taxonomic classification.</title>
        <authorList>
            <person name="Goeker M."/>
        </authorList>
    </citation>
    <scope>NUCLEOTIDE SEQUENCE [LARGE SCALE GENOMIC DNA]</scope>
    <source>
        <strain evidence="1 2">DSM 45934</strain>
    </source>
</reference>
<sequence>MTNPPRSSRLNLRADTAPPSRFDGGWWPRSTDLAAELPGLARDLAVRTGGVTRIRYNPDNWGLLARHMTVDGRVVRLEGFTRLDPYSLRITGTAPGVLCLLVVPPDAIEHTGYAALAAAVTQNGLSRDILAACGAIRTADEPATFTGHWWRASR</sequence>
<organism evidence="1 2">
    <name type="scientific">Actinocrispum wychmicini</name>
    <dbReference type="NCBI Taxonomy" id="1213861"/>
    <lineage>
        <taxon>Bacteria</taxon>
        <taxon>Bacillati</taxon>
        <taxon>Actinomycetota</taxon>
        <taxon>Actinomycetes</taxon>
        <taxon>Pseudonocardiales</taxon>
        <taxon>Pseudonocardiaceae</taxon>
        <taxon>Actinocrispum</taxon>
    </lineage>
</organism>
<comment type="caution">
    <text evidence="1">The sequence shown here is derived from an EMBL/GenBank/DDBJ whole genome shotgun (WGS) entry which is preliminary data.</text>
</comment>
<proteinExistence type="predicted"/>
<protein>
    <submittedName>
        <fullName evidence="1">Uncharacterized protein</fullName>
    </submittedName>
</protein>
<dbReference type="EMBL" id="SLWS01000004">
    <property type="protein sequence ID" value="TCO59736.1"/>
    <property type="molecule type" value="Genomic_DNA"/>
</dbReference>
<accession>A0A4R2JR92</accession>
<dbReference type="OrthoDB" id="3785441at2"/>
<evidence type="ECO:0000313" key="2">
    <source>
        <dbReference type="Proteomes" id="UP000295680"/>
    </source>
</evidence>
<dbReference type="Proteomes" id="UP000295680">
    <property type="component" value="Unassembled WGS sequence"/>
</dbReference>
<name>A0A4R2JR92_9PSEU</name>
<keyword evidence="2" id="KW-1185">Reference proteome</keyword>
<dbReference type="RefSeq" id="WP_132117852.1">
    <property type="nucleotide sequence ID" value="NZ_SLWS01000004.1"/>
</dbReference>
<dbReference type="Pfam" id="PF19457">
    <property type="entry name" value="DUF5994"/>
    <property type="match status" value="1"/>
</dbReference>